<feature type="region of interest" description="Disordered" evidence="1">
    <location>
        <begin position="758"/>
        <end position="794"/>
    </location>
</feature>
<feature type="compositionally biased region" description="Basic and acidic residues" evidence="1">
    <location>
        <begin position="700"/>
        <end position="711"/>
    </location>
</feature>
<feature type="region of interest" description="Disordered" evidence="1">
    <location>
        <begin position="663"/>
        <end position="727"/>
    </location>
</feature>
<evidence type="ECO:0000313" key="2">
    <source>
        <dbReference type="EMBL" id="CAH9078617.1"/>
    </source>
</evidence>
<feature type="compositionally biased region" description="Polar residues" evidence="1">
    <location>
        <begin position="269"/>
        <end position="284"/>
    </location>
</feature>
<feature type="region of interest" description="Disordered" evidence="1">
    <location>
        <begin position="498"/>
        <end position="591"/>
    </location>
</feature>
<feature type="compositionally biased region" description="Basic and acidic residues" evidence="1">
    <location>
        <begin position="1457"/>
        <end position="1469"/>
    </location>
</feature>
<feature type="region of interest" description="Disordered" evidence="1">
    <location>
        <begin position="1190"/>
        <end position="1218"/>
    </location>
</feature>
<organism evidence="2 3">
    <name type="scientific">Cuscuta europaea</name>
    <name type="common">European dodder</name>
    <dbReference type="NCBI Taxonomy" id="41803"/>
    <lineage>
        <taxon>Eukaryota</taxon>
        <taxon>Viridiplantae</taxon>
        <taxon>Streptophyta</taxon>
        <taxon>Embryophyta</taxon>
        <taxon>Tracheophyta</taxon>
        <taxon>Spermatophyta</taxon>
        <taxon>Magnoliopsida</taxon>
        <taxon>eudicotyledons</taxon>
        <taxon>Gunneridae</taxon>
        <taxon>Pentapetalae</taxon>
        <taxon>asterids</taxon>
        <taxon>lamiids</taxon>
        <taxon>Solanales</taxon>
        <taxon>Convolvulaceae</taxon>
        <taxon>Cuscuteae</taxon>
        <taxon>Cuscuta</taxon>
        <taxon>Cuscuta subgen. Cuscuta</taxon>
    </lineage>
</organism>
<feature type="compositionally biased region" description="Polar residues" evidence="1">
    <location>
        <begin position="1199"/>
        <end position="1216"/>
    </location>
</feature>
<feature type="region of interest" description="Disordered" evidence="1">
    <location>
        <begin position="146"/>
        <end position="170"/>
    </location>
</feature>
<evidence type="ECO:0000313" key="3">
    <source>
        <dbReference type="Proteomes" id="UP001152484"/>
    </source>
</evidence>
<feature type="compositionally biased region" description="Low complexity" evidence="1">
    <location>
        <begin position="285"/>
        <end position="296"/>
    </location>
</feature>
<reference evidence="2" key="1">
    <citation type="submission" date="2022-07" db="EMBL/GenBank/DDBJ databases">
        <authorList>
            <person name="Macas J."/>
            <person name="Novak P."/>
            <person name="Neumann P."/>
        </authorList>
    </citation>
    <scope>NUCLEOTIDE SEQUENCE</scope>
</reference>
<keyword evidence="3" id="KW-1185">Reference proteome</keyword>
<feature type="compositionally biased region" description="Polar residues" evidence="1">
    <location>
        <begin position="125"/>
        <end position="140"/>
    </location>
</feature>
<name>A0A9P1E4X8_CUSEU</name>
<feature type="region of interest" description="Disordered" evidence="1">
    <location>
        <begin position="1455"/>
        <end position="1475"/>
    </location>
</feature>
<evidence type="ECO:0000256" key="1">
    <source>
        <dbReference type="SAM" id="MobiDB-lite"/>
    </source>
</evidence>
<dbReference type="OrthoDB" id="1630099at2759"/>
<feature type="compositionally biased region" description="Polar residues" evidence="1">
    <location>
        <begin position="680"/>
        <end position="689"/>
    </location>
</feature>
<feature type="compositionally biased region" description="Polar residues" evidence="1">
    <location>
        <begin position="52"/>
        <end position="64"/>
    </location>
</feature>
<feature type="compositionally biased region" description="Polar residues" evidence="1">
    <location>
        <begin position="547"/>
        <end position="569"/>
    </location>
</feature>
<sequence length="1574" mass="173055">MPGNEFGDRLHNFFAQENFSQGQNQPQVLDGNWPAPNDHVSIGNHRSLSVLGSNPKSYNLQQPDSGRGPGSHLFSGPNGMNFGQPSQRHDVSKSQLQVQQQNFNDSMYRHFYQAQQDEGRFLGANSGSGQPNVPSLGGTTLYESQSLGREHQTHAPVRSEPSESHGSFDLFGSQHQLSRHQQSNMLQPQPGFNDMQQHMMLMRMQEFQRHQQDAIQQNNVNPIPLFSKASPSAHSSSSLVNGAINSAQHNYPWGATETGNVNWLHRSSPAFQGSSSNGLVSTNHGQSQGQGQNSMGLIPERSDQSLYGVPVSTSRTGATQYPQMMADRTYIHQTASYNNSFPGDHYFGGTPDRVPTPKQKFQGENFFGSAHGESLNNIMNMEKPQQENIKQKSINAQEFELRQEPISQERTAIQAASQNNDVALDPTEERILFGSDDNIWAAFGKSTNLSEEACNSVGGAGPFNELPSYRGGTWSALMQSAVAETSTTDVHPQEGWRCLNSISTEPPSGNHSSSSTRNSVGKQPNPFSEGRVPLSSSLSSDPIRPSECTNVNKNSYGNPHGFQQPSHNKLPTGLGHGVPANSSQRPARLSEEGRKWLDGDSIQREEIIHGGALQPGRLASAAHAHIKLENFSSMRSTEESNQFPSTSSQVNYWKNANDIKSKGSEVKAHEVDYRDKQENSNDSYHTSGDSLRENALSDVSDSRPAGKEKPTRKFQYHPMANLNEDVDPPHGVTKHIHRQAMTQQNARFGQSMFSAQVQKNSIEVGKRPSSSSSQRDGNGSAEAHPQSFFLNSGSNLPMHLNRSADIHSPIVETPSSPNMLQLLQKVDQSREVGATMCQKGSSEMQEVEMSGKSIPHLQRSHSSISQGYGLQLGPPSQYVPTKSHLVSSQSCMQSINSSSAIEIGEKAQAQVAPPSEVQSLPYSRSTVQEELTNNRFGDPGSGTEEFALNKIHGKSSSSALNSGYMYTRSGLENQQLAPGQTLANQSNNNYIQHPPDFTEKDGCHVELSRVQSVETFSRDVIGNSQCANLAASSEGVSTPQTAIFGLSNQRPCLGAQNNMPVNSQAQQHPSGIQSQEELLHLPSSHQLNIVESLSSAQGSQGEDEDVKKGKSFLSDIGSKKSANLLNDVQREIKEAKPPDVSTVMNSTASVQKDIEAFGQSLKPNHFSHHNYSLLNQMRATRNIDTEQSSMKLKRMRMSDSPQFSHASPQSADSSDNNLERFRTDKKGTVPTQQDLHVEQEHTQFLHQPLLNNQYGTGKNGQKFAAVPVAEPPFSIVKSYNGLHAINHMDRIQQSNVVESLRPTPSHVENISSSQSFLVNIMSGKQHSAPRPKKRTRVKADLIPWYQEVSRDLHSLKSIRDSALEGGWEEETNRVTEKVVEEICPVNMLPGQRARRRLLLTTHLMQQLFYPPPASILLADSKLEFQNVAYMVSRMTLGSACGLVSSFIGRNTSMTKADGGDRELSSHDCETSEGNNNQHLSKIVKECVVRKRKLEDQLLKVENSESLLNLTVDSQDLDKFMIINRFAKFHTRAPPNASSSPSEAAALIYKALPQKYVTAAPVTHDLPTGVKCLSL</sequence>
<gene>
    <name evidence="2" type="ORF">CEURO_LOCUS6848</name>
</gene>
<dbReference type="PANTHER" id="PTHR31267:SF2">
    <property type="entry name" value="EXPRESSED PROTEIN"/>
    <property type="match status" value="1"/>
</dbReference>
<dbReference type="PANTHER" id="PTHR31267">
    <property type="entry name" value="DENTIN SIALOPHOSPHOPROTEIN-LIKE PROTEIN"/>
    <property type="match status" value="1"/>
</dbReference>
<feature type="region of interest" description="Disordered" evidence="1">
    <location>
        <begin position="52"/>
        <end position="97"/>
    </location>
</feature>
<feature type="region of interest" description="Disordered" evidence="1">
    <location>
        <begin position="267"/>
        <end position="298"/>
    </location>
</feature>
<dbReference type="Proteomes" id="UP001152484">
    <property type="component" value="Unassembled WGS sequence"/>
</dbReference>
<feature type="region of interest" description="Disordered" evidence="1">
    <location>
        <begin position="121"/>
        <end position="140"/>
    </location>
</feature>
<accession>A0A9P1E4X8</accession>
<protein>
    <submittedName>
        <fullName evidence="2">Uncharacterized protein</fullName>
    </submittedName>
</protein>
<dbReference type="EMBL" id="CAMAPE010000010">
    <property type="protein sequence ID" value="CAH9078617.1"/>
    <property type="molecule type" value="Genomic_DNA"/>
</dbReference>
<feature type="compositionally biased region" description="Basic and acidic residues" evidence="1">
    <location>
        <begin position="663"/>
        <end position="679"/>
    </location>
</feature>
<feature type="compositionally biased region" description="Low complexity" evidence="1">
    <location>
        <begin position="503"/>
        <end position="519"/>
    </location>
</feature>
<proteinExistence type="predicted"/>
<comment type="caution">
    <text evidence="2">The sequence shown here is derived from an EMBL/GenBank/DDBJ whole genome shotgun (WGS) entry which is preliminary data.</text>
</comment>